<organism evidence="1 2">
    <name type="scientific">Candidatus Pseudobacter hemicellulosilyticus</name>
    <dbReference type="NCBI Taxonomy" id="3121375"/>
    <lineage>
        <taxon>Bacteria</taxon>
        <taxon>Pseudomonadati</taxon>
        <taxon>Bacteroidota</taxon>
        <taxon>Chitinophagia</taxon>
        <taxon>Chitinophagales</taxon>
        <taxon>Chitinophagaceae</taxon>
        <taxon>Pseudobacter</taxon>
    </lineage>
</organism>
<protein>
    <recommendedName>
        <fullName evidence="3">Gliding motility-associated lipoprotein GldB</fullName>
    </recommendedName>
</protein>
<sequence length="345" mass="39315">MKRMGILLLTAFSLFSCGDRYTPDVSGIRIDLPVKRFEQDFFAIDTTRLAASLQQLHQQYPGFLADFTQNILGLPPTGDSAQVLELVRQFIRDYRPVKDSADKVFRNFEPHAKAVRQGLQFVKYYFPAYKLPGQLITFVGPMDAYYAATIGGYGDVITHDGLAVGLQLHLGSEFSMYHSEMGQSLYPGYISRRFTPDYIAVNCMKNVIDDLFPEKGIEKPLVEQMVEKGKRVYLLEKFLPYTPDSLRMGYTSKQLQACYKNEGRIWNFFLVNSLLLNTDYGVIKEYVNDAPNTPTISEQAPGFIGLFVGRQIVKKFLEKHPDMGLPELMNTDPRKIFEESKYKPG</sequence>
<dbReference type="EMBL" id="CP119311">
    <property type="protein sequence ID" value="WEK37373.1"/>
    <property type="molecule type" value="Genomic_DNA"/>
</dbReference>
<reference evidence="1" key="1">
    <citation type="submission" date="2023-03" db="EMBL/GenBank/DDBJ databases">
        <title>Andean soil-derived lignocellulolytic bacterial consortium as a source of novel taxa and putative plastic-active enzymes.</title>
        <authorList>
            <person name="Diaz-Garcia L."/>
            <person name="Chuvochina M."/>
            <person name="Feuerriegel G."/>
            <person name="Bunk B."/>
            <person name="Sproer C."/>
            <person name="Streit W.R."/>
            <person name="Rodriguez L.M."/>
            <person name="Overmann J."/>
            <person name="Jimenez D.J."/>
        </authorList>
    </citation>
    <scope>NUCLEOTIDE SEQUENCE</scope>
    <source>
        <strain evidence="1">MAG 7</strain>
    </source>
</reference>
<dbReference type="Pfam" id="PF25594">
    <property type="entry name" value="GldB_lipo"/>
    <property type="match status" value="1"/>
</dbReference>
<evidence type="ECO:0008006" key="3">
    <source>
        <dbReference type="Google" id="ProtNLM"/>
    </source>
</evidence>
<dbReference type="InterPro" id="IPR019853">
    <property type="entry name" value="GldB-like"/>
</dbReference>
<gene>
    <name evidence="1" type="ORF">P0Y53_07660</name>
</gene>
<accession>A0AAJ5WVK1</accession>
<dbReference type="AlphaFoldDB" id="A0AAJ5WVK1"/>
<evidence type="ECO:0000313" key="2">
    <source>
        <dbReference type="Proteomes" id="UP001220610"/>
    </source>
</evidence>
<name>A0AAJ5WVK1_9BACT</name>
<dbReference type="Proteomes" id="UP001220610">
    <property type="component" value="Chromosome"/>
</dbReference>
<proteinExistence type="predicted"/>
<dbReference type="PROSITE" id="PS51257">
    <property type="entry name" value="PROKAR_LIPOPROTEIN"/>
    <property type="match status" value="1"/>
</dbReference>
<evidence type="ECO:0000313" key="1">
    <source>
        <dbReference type="EMBL" id="WEK37373.1"/>
    </source>
</evidence>